<feature type="region of interest" description="Disordered" evidence="7">
    <location>
        <begin position="161"/>
        <end position="193"/>
    </location>
</feature>
<dbReference type="PANTHER" id="PTHR15139:SF0">
    <property type="entry name" value="TUBULIN-SPECIFIC CHAPERONE C"/>
    <property type="match status" value="1"/>
</dbReference>
<dbReference type="InterPro" id="IPR012945">
    <property type="entry name" value="Tubulin-bd_cofactor_C_dom"/>
</dbReference>
<comment type="subunit">
    <text evidence="6">Supercomplex made of cofactors A to E. Cofactors A and D function by capturing and stabilizing tubulin in a quasi-native conformation. Cofactor E binds to the cofactor D-tubulin complex; interaction with cofactor C then causes the release of tubulin polypeptides that are committed to the native state.</text>
</comment>
<feature type="compositionally biased region" description="Basic and acidic residues" evidence="7">
    <location>
        <begin position="173"/>
        <end position="188"/>
    </location>
</feature>
<dbReference type="SMART" id="SM00673">
    <property type="entry name" value="CARP"/>
    <property type="match status" value="2"/>
</dbReference>
<protein>
    <submittedName>
        <fullName evidence="9">Tubulin-specific chaperone C</fullName>
    </submittedName>
</protein>
<sequence length="365" mass="41289">MATTTEVQDNFVKGAKALSEEADARVVERLSKGDAERAAQRERRKEKEKEEANPRENVDKFNQSQQQEAESIRRSLQEVEERPPSTKDEIHVAKGTFEGLRLRVLEMEKAAASASYFLSAYDVRATSDLAKDLKARIDSVQKKVLPRKAFTFRRRRVMKERNASDEATTAARDVTRAKGAAEKAEAENKGPAGGVEVEAKGMKVESREGEVVTLTQEKVTSDDIEIGSSKDCTFYVLAKVAVLRLVNLTNCRVFCGPVEGSLYLEEARDSLVMAAAHQVRLHKANKVDFYLRSRSYPIIEKCSEVRFAPYSFRYDGLEAELERTRLDEENELWTDVKDFGWLKSTPSPNWAILPVEQRLEEVMKS</sequence>
<dbReference type="PROSITE" id="PS51329">
    <property type="entry name" value="C_CAP_COFACTOR_C"/>
    <property type="match status" value="1"/>
</dbReference>
<dbReference type="AlphaFoldDB" id="A0A5B8MF91"/>
<feature type="compositionally biased region" description="Polar residues" evidence="7">
    <location>
        <begin position="60"/>
        <end position="69"/>
    </location>
</feature>
<keyword evidence="10" id="KW-1185">Reference proteome</keyword>
<feature type="compositionally biased region" description="Basic and acidic residues" evidence="7">
    <location>
        <begin position="24"/>
        <end position="59"/>
    </location>
</feature>
<dbReference type="GO" id="GO:0007021">
    <property type="term" value="P:tubulin complex assembly"/>
    <property type="evidence" value="ECO:0007669"/>
    <property type="project" value="TreeGrafter"/>
</dbReference>
<dbReference type="Gene3D" id="1.20.58.1250">
    <property type="entry name" value="Tubulin Binding Cofactor C, N-terminal domain"/>
    <property type="match status" value="1"/>
</dbReference>
<dbReference type="PANTHER" id="PTHR15139">
    <property type="entry name" value="TUBULIN FOLDING COFACTOR C"/>
    <property type="match status" value="1"/>
</dbReference>
<evidence type="ECO:0000256" key="6">
    <source>
        <dbReference type="ARBA" id="ARBA00026055"/>
    </source>
</evidence>
<evidence type="ECO:0000256" key="1">
    <source>
        <dbReference type="ARBA" id="ARBA00004496"/>
    </source>
</evidence>
<dbReference type="InterPro" id="IPR031925">
    <property type="entry name" value="TBCC_N"/>
</dbReference>
<dbReference type="InterPro" id="IPR016098">
    <property type="entry name" value="CAP/MinC_C"/>
</dbReference>
<feature type="compositionally biased region" description="Basic and acidic residues" evidence="7">
    <location>
        <begin position="70"/>
        <end position="92"/>
    </location>
</feature>
<name>A0A5B8MF91_9CHLO</name>
<dbReference type="OrthoDB" id="194775at2759"/>
<dbReference type="InterPro" id="IPR038397">
    <property type="entry name" value="TBCC_N_sf"/>
</dbReference>
<evidence type="ECO:0000256" key="5">
    <source>
        <dbReference type="ARBA" id="ARBA00023186"/>
    </source>
</evidence>
<gene>
    <name evidence="9" type="ORF">A3770_02p18260</name>
</gene>
<dbReference type="InterPro" id="IPR027684">
    <property type="entry name" value="TBCC"/>
</dbReference>
<keyword evidence="3" id="KW-0963">Cytoplasm</keyword>
<reference evidence="9 10" key="1">
    <citation type="submission" date="2018-07" db="EMBL/GenBank/DDBJ databases">
        <title>The complete nuclear genome of the prasinophyte Chloropicon primus (CCMP1205).</title>
        <authorList>
            <person name="Pombert J.-F."/>
            <person name="Otis C."/>
            <person name="Turmel M."/>
            <person name="Lemieux C."/>
        </authorList>
    </citation>
    <scope>NUCLEOTIDE SEQUENCE [LARGE SCALE GENOMIC DNA]</scope>
    <source>
        <strain evidence="9 10">CCMP1205</strain>
    </source>
</reference>
<evidence type="ECO:0000313" key="9">
    <source>
        <dbReference type="EMBL" id="QDZ19308.1"/>
    </source>
</evidence>
<keyword evidence="4" id="KW-0007">Acetylation</keyword>
<dbReference type="InterPro" id="IPR006599">
    <property type="entry name" value="CARP_motif"/>
</dbReference>
<dbReference type="STRING" id="1764295.A0A5B8MF91"/>
<feature type="region of interest" description="Disordered" evidence="7">
    <location>
        <begin position="24"/>
        <end position="92"/>
    </location>
</feature>
<dbReference type="Proteomes" id="UP000316726">
    <property type="component" value="Chromosome 2"/>
</dbReference>
<dbReference type="GO" id="GO:0005737">
    <property type="term" value="C:cytoplasm"/>
    <property type="evidence" value="ECO:0007669"/>
    <property type="project" value="UniProtKB-SubCell"/>
</dbReference>
<evidence type="ECO:0000256" key="7">
    <source>
        <dbReference type="SAM" id="MobiDB-lite"/>
    </source>
</evidence>
<feature type="domain" description="C-CAP/cofactor C-like" evidence="8">
    <location>
        <begin position="191"/>
        <end position="341"/>
    </location>
</feature>
<dbReference type="InterPro" id="IPR017901">
    <property type="entry name" value="C-CAP_CF_C-like"/>
</dbReference>
<evidence type="ECO:0000256" key="3">
    <source>
        <dbReference type="ARBA" id="ARBA00022490"/>
    </source>
</evidence>
<proteinExistence type="inferred from homology"/>
<evidence type="ECO:0000313" key="10">
    <source>
        <dbReference type="Proteomes" id="UP000316726"/>
    </source>
</evidence>
<evidence type="ECO:0000256" key="4">
    <source>
        <dbReference type="ARBA" id="ARBA00022990"/>
    </source>
</evidence>
<evidence type="ECO:0000259" key="8">
    <source>
        <dbReference type="PROSITE" id="PS51329"/>
    </source>
</evidence>
<evidence type="ECO:0000256" key="2">
    <source>
        <dbReference type="ARBA" id="ARBA00008848"/>
    </source>
</evidence>
<dbReference type="Gene3D" id="2.160.20.70">
    <property type="match status" value="1"/>
</dbReference>
<comment type="subcellular location">
    <subcellularLocation>
        <location evidence="1">Cytoplasm</location>
    </subcellularLocation>
</comment>
<comment type="similarity">
    <text evidence="2">Belongs to the TBCC family.</text>
</comment>
<dbReference type="Pfam" id="PF07986">
    <property type="entry name" value="TBCC"/>
    <property type="match status" value="1"/>
</dbReference>
<keyword evidence="5" id="KW-0143">Chaperone</keyword>
<accession>A0A5B8MF91</accession>
<dbReference type="GO" id="GO:0015631">
    <property type="term" value="F:tubulin binding"/>
    <property type="evidence" value="ECO:0007669"/>
    <property type="project" value="InterPro"/>
</dbReference>
<dbReference type="Pfam" id="PF16752">
    <property type="entry name" value="TBCC_N"/>
    <property type="match status" value="1"/>
</dbReference>
<dbReference type="EMBL" id="CP031035">
    <property type="protein sequence ID" value="QDZ19308.1"/>
    <property type="molecule type" value="Genomic_DNA"/>
</dbReference>
<organism evidence="9 10">
    <name type="scientific">Chloropicon primus</name>
    <dbReference type="NCBI Taxonomy" id="1764295"/>
    <lineage>
        <taxon>Eukaryota</taxon>
        <taxon>Viridiplantae</taxon>
        <taxon>Chlorophyta</taxon>
        <taxon>Chloropicophyceae</taxon>
        <taxon>Chloropicales</taxon>
        <taxon>Chloropicaceae</taxon>
        <taxon>Chloropicon</taxon>
    </lineage>
</organism>
<dbReference type="GO" id="GO:0007023">
    <property type="term" value="P:post-chaperonin tubulin folding pathway"/>
    <property type="evidence" value="ECO:0007669"/>
    <property type="project" value="InterPro"/>
</dbReference>